<keyword evidence="2" id="KW-0732">Signal</keyword>
<organism evidence="3">
    <name type="scientific">Sporisorium scitamineum</name>
    <dbReference type="NCBI Taxonomy" id="49012"/>
    <lineage>
        <taxon>Eukaryota</taxon>
        <taxon>Fungi</taxon>
        <taxon>Dikarya</taxon>
        <taxon>Basidiomycota</taxon>
        <taxon>Ustilaginomycotina</taxon>
        <taxon>Ustilaginomycetes</taxon>
        <taxon>Ustilaginales</taxon>
        <taxon>Ustilaginaceae</taxon>
        <taxon>Sporisorium</taxon>
    </lineage>
</organism>
<dbReference type="EMBL" id="LK056694">
    <property type="protein sequence ID" value="CDU26441.1"/>
    <property type="molecule type" value="Genomic_DNA"/>
</dbReference>
<proteinExistence type="predicted"/>
<name>A0A140KNR6_9BASI</name>
<gene>
    <name evidence="3" type="ORF">SPSC_06635</name>
</gene>
<evidence type="ECO:0000256" key="1">
    <source>
        <dbReference type="SAM" id="MobiDB-lite"/>
    </source>
</evidence>
<feature type="chain" id="PRO_5007303098" evidence="2">
    <location>
        <begin position="26"/>
        <end position="119"/>
    </location>
</feature>
<accession>A0A140KNR6</accession>
<reference evidence="3" key="1">
    <citation type="submission" date="2014-06" db="EMBL/GenBank/DDBJ databases">
        <authorList>
            <person name="Ju J."/>
            <person name="Zhang J."/>
        </authorList>
    </citation>
    <scope>NUCLEOTIDE SEQUENCE</scope>
    <source>
        <strain evidence="3">SscI8</strain>
    </source>
</reference>
<dbReference type="AlphaFoldDB" id="A0A140KNR6"/>
<feature type="region of interest" description="Disordered" evidence="1">
    <location>
        <begin position="92"/>
        <end position="119"/>
    </location>
</feature>
<evidence type="ECO:0000313" key="3">
    <source>
        <dbReference type="EMBL" id="CDU26441.1"/>
    </source>
</evidence>
<evidence type="ECO:0000256" key="2">
    <source>
        <dbReference type="SAM" id="SignalP"/>
    </source>
</evidence>
<feature type="signal peptide" evidence="2">
    <location>
        <begin position="1"/>
        <end position="25"/>
    </location>
</feature>
<sequence length="119" mass="13539">MKLLKAALTFAAIVLHCSLVVKAMGDDFLLLDPKQHVQDMPSAVHRFQKYSLPQEQREDFSEFWRKVAEPNYITKQNTLVPPPRGLKALLRSSKMQPRGSERVYQGFIPDRGPCSDVSP</sequence>
<protein>
    <submittedName>
        <fullName evidence="3">Related to MSH6-DNA mismatch repair protein</fullName>
    </submittedName>
</protein>